<dbReference type="InterPro" id="IPR016181">
    <property type="entry name" value="Acyl_CoA_acyltransferase"/>
</dbReference>
<comment type="caution">
    <text evidence="2">The sequence shown here is derived from an EMBL/GenBank/DDBJ whole genome shotgun (WGS) entry which is preliminary data.</text>
</comment>
<feature type="domain" description="N-acetyltransferase" evidence="1">
    <location>
        <begin position="23"/>
        <end position="181"/>
    </location>
</feature>
<dbReference type="Gene3D" id="3.40.630.30">
    <property type="match status" value="1"/>
</dbReference>
<keyword evidence="3" id="KW-1185">Reference proteome</keyword>
<dbReference type="PROSITE" id="PS51186">
    <property type="entry name" value="GNAT"/>
    <property type="match status" value="1"/>
</dbReference>
<keyword evidence="2" id="KW-0808">Transferase</keyword>
<name>A0A418V8P5_9DEIO</name>
<evidence type="ECO:0000313" key="3">
    <source>
        <dbReference type="Proteomes" id="UP000286287"/>
    </source>
</evidence>
<dbReference type="GO" id="GO:0008999">
    <property type="term" value="F:protein-N-terminal-alanine acetyltransferase activity"/>
    <property type="evidence" value="ECO:0007669"/>
    <property type="project" value="TreeGrafter"/>
</dbReference>
<evidence type="ECO:0000259" key="1">
    <source>
        <dbReference type="PROSITE" id="PS51186"/>
    </source>
</evidence>
<accession>A0A418V8P5</accession>
<dbReference type="AlphaFoldDB" id="A0A418V8P5"/>
<reference evidence="2 3" key="1">
    <citation type="submission" date="2018-09" db="EMBL/GenBank/DDBJ databases">
        <authorList>
            <person name="Zhu H."/>
        </authorList>
    </citation>
    <scope>NUCLEOTIDE SEQUENCE [LARGE SCALE GENOMIC DNA]</scope>
    <source>
        <strain evidence="2 3">K2S05-167</strain>
    </source>
</reference>
<protein>
    <submittedName>
        <fullName evidence="2">N-acetyltransferase</fullName>
    </submittedName>
</protein>
<sequence length="207" mass="23632">MVKTDALLCPRTLQTARLRLEPLGVRHLEHVMQTLEHQEFMRLTGTHVRYTRFEVQRLLSSLPRRGDRADWAILDREDGQYLGEVVLNDLDGYNQSMNFRILLAHPELVGQGYGTEATNAVVEYGFHLVGLHRISLSVYAFNPRARRVYEKCGFSFEGTQRDALCWEGQWVDQFLMSILKTDPRPDVKLEFGPGGSVAAQVTSPQAR</sequence>
<evidence type="ECO:0000313" key="2">
    <source>
        <dbReference type="EMBL" id="RJF72474.1"/>
    </source>
</evidence>
<dbReference type="OrthoDB" id="9795206at2"/>
<dbReference type="GO" id="GO:0005737">
    <property type="term" value="C:cytoplasm"/>
    <property type="evidence" value="ECO:0007669"/>
    <property type="project" value="TreeGrafter"/>
</dbReference>
<dbReference type="InterPro" id="IPR000182">
    <property type="entry name" value="GNAT_dom"/>
</dbReference>
<dbReference type="Pfam" id="PF13302">
    <property type="entry name" value="Acetyltransf_3"/>
    <property type="match status" value="1"/>
</dbReference>
<proteinExistence type="predicted"/>
<organism evidence="2 3">
    <name type="scientific">Deinococcus cavernae</name>
    <dbReference type="NCBI Taxonomy" id="2320857"/>
    <lineage>
        <taxon>Bacteria</taxon>
        <taxon>Thermotogati</taxon>
        <taxon>Deinococcota</taxon>
        <taxon>Deinococci</taxon>
        <taxon>Deinococcales</taxon>
        <taxon>Deinococcaceae</taxon>
        <taxon>Deinococcus</taxon>
    </lineage>
</organism>
<gene>
    <name evidence="2" type="ORF">D3875_13860</name>
</gene>
<dbReference type="EMBL" id="QYUJ01000014">
    <property type="protein sequence ID" value="RJF72474.1"/>
    <property type="molecule type" value="Genomic_DNA"/>
</dbReference>
<dbReference type="Proteomes" id="UP000286287">
    <property type="component" value="Unassembled WGS sequence"/>
</dbReference>
<dbReference type="SUPFAM" id="SSF55729">
    <property type="entry name" value="Acyl-CoA N-acyltransferases (Nat)"/>
    <property type="match status" value="1"/>
</dbReference>
<dbReference type="PANTHER" id="PTHR43441:SF2">
    <property type="entry name" value="FAMILY ACETYLTRANSFERASE, PUTATIVE (AFU_ORTHOLOGUE AFUA_7G00850)-RELATED"/>
    <property type="match status" value="1"/>
</dbReference>
<dbReference type="GO" id="GO:1990189">
    <property type="term" value="F:protein N-terminal-serine acetyltransferase activity"/>
    <property type="evidence" value="ECO:0007669"/>
    <property type="project" value="TreeGrafter"/>
</dbReference>
<dbReference type="PANTHER" id="PTHR43441">
    <property type="entry name" value="RIBOSOMAL-PROTEIN-SERINE ACETYLTRANSFERASE"/>
    <property type="match status" value="1"/>
</dbReference>
<dbReference type="RefSeq" id="WP_119764641.1">
    <property type="nucleotide sequence ID" value="NZ_QYUJ01000014.1"/>
</dbReference>
<dbReference type="InterPro" id="IPR051908">
    <property type="entry name" value="Ribosomal_N-acetyltransferase"/>
</dbReference>